<evidence type="ECO:0000256" key="1">
    <source>
        <dbReference type="ARBA" id="ARBA00022723"/>
    </source>
</evidence>
<dbReference type="Proteomes" id="UP000625711">
    <property type="component" value="Unassembled WGS sequence"/>
</dbReference>
<sequence length="75" mass="8279">MVFKCQSDSFLKEFTSKVVSCEKVEITDVVCNKEIVSAGYEIILDDTILFPEGGGQPTDYGELNDVEVIKGVMLL</sequence>
<dbReference type="GO" id="GO:0046872">
    <property type="term" value="F:metal ion binding"/>
    <property type="evidence" value="ECO:0007669"/>
    <property type="project" value="UniProtKB-KW"/>
</dbReference>
<keyword evidence="2" id="KW-0862">Zinc</keyword>
<keyword evidence="1" id="KW-0479">Metal-binding</keyword>
<dbReference type="InterPro" id="IPR051335">
    <property type="entry name" value="Alanyl-tRNA_Editing_Enzymes"/>
</dbReference>
<dbReference type="GO" id="GO:0002196">
    <property type="term" value="F:Ser-tRNA(Ala) deacylase activity"/>
    <property type="evidence" value="ECO:0007669"/>
    <property type="project" value="TreeGrafter"/>
</dbReference>
<dbReference type="PANTHER" id="PTHR43462:SF1">
    <property type="entry name" value="ALANYL-TRNA EDITING PROTEIN AARSD1"/>
    <property type="match status" value="1"/>
</dbReference>
<organism evidence="3 4">
    <name type="scientific">Rhynchophorus ferrugineus</name>
    <name type="common">Red palm weevil</name>
    <name type="synonym">Curculio ferrugineus</name>
    <dbReference type="NCBI Taxonomy" id="354439"/>
    <lineage>
        <taxon>Eukaryota</taxon>
        <taxon>Metazoa</taxon>
        <taxon>Ecdysozoa</taxon>
        <taxon>Arthropoda</taxon>
        <taxon>Hexapoda</taxon>
        <taxon>Insecta</taxon>
        <taxon>Pterygota</taxon>
        <taxon>Neoptera</taxon>
        <taxon>Endopterygota</taxon>
        <taxon>Coleoptera</taxon>
        <taxon>Polyphaga</taxon>
        <taxon>Cucujiformia</taxon>
        <taxon>Curculionidae</taxon>
        <taxon>Dryophthorinae</taxon>
        <taxon>Rhynchophorus</taxon>
    </lineage>
</organism>
<protein>
    <submittedName>
        <fullName evidence="3">Uncharacterized protein</fullName>
    </submittedName>
</protein>
<comment type="caution">
    <text evidence="3">The sequence shown here is derived from an EMBL/GenBank/DDBJ whole genome shotgun (WGS) entry which is preliminary data.</text>
</comment>
<dbReference type="SUPFAM" id="SSF50447">
    <property type="entry name" value="Translation proteins"/>
    <property type="match status" value="1"/>
</dbReference>
<accession>A0A834IHT3</accession>
<evidence type="ECO:0000313" key="3">
    <source>
        <dbReference type="EMBL" id="KAF7281049.1"/>
    </source>
</evidence>
<gene>
    <name evidence="3" type="ORF">GWI33_005233</name>
</gene>
<evidence type="ECO:0000313" key="4">
    <source>
        <dbReference type="Proteomes" id="UP000625711"/>
    </source>
</evidence>
<dbReference type="InterPro" id="IPR009000">
    <property type="entry name" value="Transl_B-barrel_sf"/>
</dbReference>
<proteinExistence type="predicted"/>
<dbReference type="OrthoDB" id="288942at2759"/>
<dbReference type="EMBL" id="JAACXV010000262">
    <property type="protein sequence ID" value="KAF7281049.1"/>
    <property type="molecule type" value="Genomic_DNA"/>
</dbReference>
<evidence type="ECO:0000256" key="2">
    <source>
        <dbReference type="ARBA" id="ARBA00022833"/>
    </source>
</evidence>
<dbReference type="PANTHER" id="PTHR43462">
    <property type="entry name" value="ALANYL-TRNA EDITING PROTEIN"/>
    <property type="match status" value="1"/>
</dbReference>
<dbReference type="AlphaFoldDB" id="A0A834IHT3"/>
<reference evidence="3" key="1">
    <citation type="submission" date="2020-08" db="EMBL/GenBank/DDBJ databases">
        <title>Genome sequencing and assembly of the red palm weevil Rhynchophorus ferrugineus.</title>
        <authorList>
            <person name="Dias G.B."/>
            <person name="Bergman C.M."/>
            <person name="Manee M."/>
        </authorList>
    </citation>
    <scope>NUCLEOTIDE SEQUENCE</scope>
    <source>
        <strain evidence="3">AA-2017</strain>
        <tissue evidence="3">Whole larva</tissue>
    </source>
</reference>
<name>A0A834IHT3_RHYFE</name>
<keyword evidence="4" id="KW-1185">Reference proteome</keyword>
<dbReference type="Gene3D" id="2.40.30.130">
    <property type="match status" value="1"/>
</dbReference>